<dbReference type="RefSeq" id="WP_253663021.1">
    <property type="nucleotide sequence ID" value="NZ_BAAAJQ010000003.1"/>
</dbReference>
<dbReference type="EMBL" id="JAMTCJ010000004">
    <property type="protein sequence ID" value="MCP2178060.1"/>
    <property type="molecule type" value="Genomic_DNA"/>
</dbReference>
<accession>A0ABT1HJE9</accession>
<evidence type="ECO:0000313" key="2">
    <source>
        <dbReference type="Proteomes" id="UP001206895"/>
    </source>
</evidence>
<gene>
    <name evidence="1" type="ORF">LX13_003901</name>
</gene>
<evidence type="ECO:0000313" key="1">
    <source>
        <dbReference type="EMBL" id="MCP2178060.1"/>
    </source>
</evidence>
<keyword evidence="2" id="KW-1185">Reference proteome</keyword>
<comment type="caution">
    <text evidence="1">The sequence shown here is derived from an EMBL/GenBank/DDBJ whole genome shotgun (WGS) entry which is preliminary data.</text>
</comment>
<organism evidence="1 2">
    <name type="scientific">Williamsia maris</name>
    <dbReference type="NCBI Taxonomy" id="72806"/>
    <lineage>
        <taxon>Bacteria</taxon>
        <taxon>Bacillati</taxon>
        <taxon>Actinomycetota</taxon>
        <taxon>Actinomycetes</taxon>
        <taxon>Mycobacteriales</taxon>
        <taxon>Nocardiaceae</taxon>
        <taxon>Williamsia</taxon>
    </lineage>
</organism>
<dbReference type="Proteomes" id="UP001206895">
    <property type="component" value="Unassembled WGS sequence"/>
</dbReference>
<sequence>MPTTPAHTVEALTAVEFAIKIIHPDTRTHAQRFHAGFLTARNIDTDTITAHWNTIADQWPQD</sequence>
<name>A0ABT1HJE9_9NOCA</name>
<reference evidence="1 2" key="1">
    <citation type="submission" date="2022-06" db="EMBL/GenBank/DDBJ databases">
        <title>Genomic Encyclopedia of Archaeal and Bacterial Type Strains, Phase II (KMG-II): from individual species to whole genera.</title>
        <authorList>
            <person name="Goeker M."/>
        </authorList>
    </citation>
    <scope>NUCLEOTIDE SEQUENCE [LARGE SCALE GENOMIC DNA]</scope>
    <source>
        <strain evidence="1 2">DSM 44693</strain>
    </source>
</reference>
<protein>
    <submittedName>
        <fullName evidence="1">Uncharacterized protein</fullName>
    </submittedName>
</protein>
<proteinExistence type="predicted"/>